<reference evidence="1" key="1">
    <citation type="submission" date="2020-10" db="EMBL/GenBank/DDBJ databases">
        <title>Taxonomic study of unclassified bacteria belonging to the class Ktedonobacteria.</title>
        <authorList>
            <person name="Yabe S."/>
            <person name="Wang C.M."/>
            <person name="Zheng Y."/>
            <person name="Sakai Y."/>
            <person name="Cavaletti L."/>
            <person name="Monciardini P."/>
            <person name="Donadio S."/>
        </authorList>
    </citation>
    <scope>NUCLEOTIDE SEQUENCE</scope>
    <source>
        <strain evidence="1">SOSP1-1</strain>
    </source>
</reference>
<dbReference type="EMBL" id="BNJF01000002">
    <property type="protein sequence ID" value="GHO46080.1"/>
    <property type="molecule type" value="Genomic_DNA"/>
</dbReference>
<dbReference type="AlphaFoldDB" id="A0A8J3I3A8"/>
<evidence type="ECO:0000313" key="2">
    <source>
        <dbReference type="Proteomes" id="UP000612362"/>
    </source>
</evidence>
<name>A0A8J3I3A8_9CHLR</name>
<dbReference type="SUPFAM" id="SSF50998">
    <property type="entry name" value="Quinoprotein alcohol dehydrogenase-like"/>
    <property type="match status" value="1"/>
</dbReference>
<dbReference type="InterPro" id="IPR015943">
    <property type="entry name" value="WD40/YVTN_repeat-like_dom_sf"/>
</dbReference>
<comment type="caution">
    <text evidence="1">The sequence shown here is derived from an EMBL/GenBank/DDBJ whole genome shotgun (WGS) entry which is preliminary data.</text>
</comment>
<dbReference type="InterPro" id="IPR011047">
    <property type="entry name" value="Quinoprotein_ADH-like_sf"/>
</dbReference>
<gene>
    <name evidence="1" type="ORF">KSX_42430</name>
</gene>
<proteinExistence type="predicted"/>
<dbReference type="Proteomes" id="UP000612362">
    <property type="component" value="Unassembled WGS sequence"/>
</dbReference>
<accession>A0A8J3I3A8</accession>
<protein>
    <submittedName>
        <fullName evidence="1">Uncharacterized protein</fullName>
    </submittedName>
</protein>
<sequence>MVFTRSMLNENGKQTIQALDAYSGVVRWHIPLLEQPCGYQQLCTSPLTYVADNRLIVLDDSQPSRLQVFDVASGKHVTAFPIALPASKGVASSLLNNGTLYLQTGIHEGGPYISGSSNTFWNYTIHAVHIADGTTAWQYQIGKLREYQDPISSMLSTTA</sequence>
<dbReference type="Gene3D" id="2.130.10.10">
    <property type="entry name" value="YVTN repeat-like/Quinoprotein amine dehydrogenase"/>
    <property type="match status" value="1"/>
</dbReference>
<evidence type="ECO:0000313" key="1">
    <source>
        <dbReference type="EMBL" id="GHO46080.1"/>
    </source>
</evidence>
<organism evidence="1 2">
    <name type="scientific">Ktedonospora formicarum</name>
    <dbReference type="NCBI Taxonomy" id="2778364"/>
    <lineage>
        <taxon>Bacteria</taxon>
        <taxon>Bacillati</taxon>
        <taxon>Chloroflexota</taxon>
        <taxon>Ktedonobacteria</taxon>
        <taxon>Ktedonobacterales</taxon>
        <taxon>Ktedonobacteraceae</taxon>
        <taxon>Ktedonospora</taxon>
    </lineage>
</organism>
<keyword evidence="2" id="KW-1185">Reference proteome</keyword>